<evidence type="ECO:0000256" key="1">
    <source>
        <dbReference type="SAM" id="MobiDB-lite"/>
    </source>
</evidence>
<name>A0A2N9FQT4_FAGSY</name>
<feature type="region of interest" description="Disordered" evidence="1">
    <location>
        <begin position="1"/>
        <end position="23"/>
    </location>
</feature>
<gene>
    <name evidence="2" type="ORF">FSB_LOCUS17450</name>
</gene>
<accession>A0A2N9FQT4</accession>
<organism evidence="2">
    <name type="scientific">Fagus sylvatica</name>
    <name type="common">Beechnut</name>
    <dbReference type="NCBI Taxonomy" id="28930"/>
    <lineage>
        <taxon>Eukaryota</taxon>
        <taxon>Viridiplantae</taxon>
        <taxon>Streptophyta</taxon>
        <taxon>Embryophyta</taxon>
        <taxon>Tracheophyta</taxon>
        <taxon>Spermatophyta</taxon>
        <taxon>Magnoliopsida</taxon>
        <taxon>eudicotyledons</taxon>
        <taxon>Gunneridae</taxon>
        <taxon>Pentapetalae</taxon>
        <taxon>rosids</taxon>
        <taxon>fabids</taxon>
        <taxon>Fagales</taxon>
        <taxon>Fagaceae</taxon>
        <taxon>Fagus</taxon>
    </lineage>
</organism>
<dbReference type="EMBL" id="OIVN01001079">
    <property type="protein sequence ID" value="SPC89568.1"/>
    <property type="molecule type" value="Genomic_DNA"/>
</dbReference>
<sequence length="60" mass="6452">MEEAESDAAVDATVEKDDDSEGFVVGHEAKEIIGIEAVEDRNCHGCGVCPQEAGKDLVWF</sequence>
<evidence type="ECO:0000313" key="2">
    <source>
        <dbReference type="EMBL" id="SPC89568.1"/>
    </source>
</evidence>
<proteinExistence type="predicted"/>
<reference evidence="2" key="1">
    <citation type="submission" date="2018-02" db="EMBL/GenBank/DDBJ databases">
        <authorList>
            <person name="Cohen D.B."/>
            <person name="Kent A.D."/>
        </authorList>
    </citation>
    <scope>NUCLEOTIDE SEQUENCE</scope>
</reference>
<protein>
    <submittedName>
        <fullName evidence="2">Uncharacterized protein</fullName>
    </submittedName>
</protein>
<dbReference type="AlphaFoldDB" id="A0A2N9FQT4"/>